<dbReference type="InterPro" id="IPR008929">
    <property type="entry name" value="Chondroitin_lyas"/>
</dbReference>
<gene>
    <name evidence="4" type="ORF">VHP8226_03712</name>
</gene>
<accession>A0ABN8DKV8</accession>
<dbReference type="InterPro" id="IPR012480">
    <property type="entry name" value="Hepar_II_III_C"/>
</dbReference>
<comment type="subcellular location">
    <subcellularLocation>
        <location evidence="1">Cell envelope</location>
    </subcellularLocation>
</comment>
<evidence type="ECO:0000256" key="1">
    <source>
        <dbReference type="ARBA" id="ARBA00004196"/>
    </source>
</evidence>
<dbReference type="EMBL" id="CAKLCM010000003">
    <property type="protein sequence ID" value="CAH0529986.1"/>
    <property type="molecule type" value="Genomic_DNA"/>
</dbReference>
<dbReference type="Proteomes" id="UP000838160">
    <property type="component" value="Unassembled WGS sequence"/>
</dbReference>
<feature type="domain" description="Heparinase II/III-like C-terminal" evidence="3">
    <location>
        <begin position="494"/>
        <end position="653"/>
    </location>
</feature>
<dbReference type="Gene3D" id="1.50.10.100">
    <property type="entry name" value="Chondroitin AC/alginate lyase"/>
    <property type="match status" value="1"/>
</dbReference>
<proteinExistence type="predicted"/>
<organism evidence="4 5">
    <name type="scientific">Vibrio hippocampi</name>
    <dbReference type="NCBI Taxonomy" id="654686"/>
    <lineage>
        <taxon>Bacteria</taxon>
        <taxon>Pseudomonadati</taxon>
        <taxon>Pseudomonadota</taxon>
        <taxon>Gammaproteobacteria</taxon>
        <taxon>Vibrionales</taxon>
        <taxon>Vibrionaceae</taxon>
        <taxon>Vibrio</taxon>
    </lineage>
</organism>
<name>A0ABN8DKV8_9VIBR</name>
<comment type="caution">
    <text evidence="4">The sequence shown here is derived from an EMBL/GenBank/DDBJ whole genome shotgun (WGS) entry which is preliminary data.</text>
</comment>
<dbReference type="Gene3D" id="2.70.98.70">
    <property type="match status" value="1"/>
</dbReference>
<sequence length="760" mass="86777">MLSLQRTHDFQLFVSPSIDSAMVNPPSFNWPQDDDANLYDLELVGLDHDDQWCWSAIQSPHQLDFKLEPGQYRWRITELSQNLTSDWIEFTISTQTDLYLAPTADTLFALCADKQQFLMYFDEDIEVVRDASQGVRDKLARSVADIDIEQIQYPNHYRRGHEEGKRTAIANVRNWIDRDLIALTLLYKIWGDNEAGLKACQLLLRLSEWSPEGPASLLRPCRWGDEVGLSLARNLYLAYHWLSPILTEDERAFVRPLLIRIAFQMEQRLEQDQFKQFPGHSHTSRLPAYLGIAALTLHKEFEHKTCERWLNYALMIYRGVLPFYGGKDGSWAEGSFYSSSYSKWHHPFFLSVERLSDFSFYDHPFYKNYVNFAMDFVATQERIHPFGDGFWCQRDGKEWPGFFAQNPLRVYAQRFGDQSAIALDETLESQIESYQLHLLDIVPTIIQLAYAPSSRRGNESGNSENRSGENRSSENRNSENSQVATTNHSFYAFAGLGKISSGTLSTYYRASQFGNSSHRHGDQGNFALLKSGLNILTPSGSYGYRFGSKHHSLWTRTTQAHNLPLINGVGQKLDCPSATASVIARIDQAELKAVMLDITSAYDDCKSFIRTLIQVADQGLVVYDQIELEHAAPLQWRLHTPLNIAFGRQVHTLFTELSGQDSMETIQYQMEMLVGNASSSKLVEEVNDAESYCVSVESDAQKDIKHIEWEIQSHTDHHVLFTCATNPIDCQYIKDKGVVVRCNGNAVLINKDKKLIETLD</sequence>
<evidence type="ECO:0000313" key="4">
    <source>
        <dbReference type="EMBL" id="CAH0529986.1"/>
    </source>
</evidence>
<dbReference type="RefSeq" id="WP_237486509.1">
    <property type="nucleotide sequence ID" value="NZ_CAKLCM010000003.1"/>
</dbReference>
<evidence type="ECO:0000259" key="3">
    <source>
        <dbReference type="Pfam" id="PF07940"/>
    </source>
</evidence>
<keyword evidence="5" id="KW-1185">Reference proteome</keyword>
<protein>
    <recommendedName>
        <fullName evidence="3">Heparinase II/III-like C-terminal domain-containing protein</fullName>
    </recommendedName>
</protein>
<feature type="region of interest" description="Disordered" evidence="2">
    <location>
        <begin position="453"/>
        <end position="483"/>
    </location>
</feature>
<evidence type="ECO:0000313" key="5">
    <source>
        <dbReference type="Proteomes" id="UP000838160"/>
    </source>
</evidence>
<reference evidence="4" key="1">
    <citation type="submission" date="2021-12" db="EMBL/GenBank/DDBJ databases">
        <authorList>
            <person name="Rodrigo-Torres L."/>
            <person name="Arahal R. D."/>
            <person name="Lucena T."/>
        </authorList>
    </citation>
    <scope>NUCLEOTIDE SEQUENCE</scope>
    <source>
        <strain evidence="4">CECT 8226</strain>
    </source>
</reference>
<feature type="compositionally biased region" description="Low complexity" evidence="2">
    <location>
        <begin position="453"/>
        <end position="465"/>
    </location>
</feature>
<dbReference type="Pfam" id="PF07940">
    <property type="entry name" value="Hepar_II_III_C"/>
    <property type="match status" value="1"/>
</dbReference>
<feature type="compositionally biased region" description="Basic and acidic residues" evidence="2">
    <location>
        <begin position="466"/>
        <end position="477"/>
    </location>
</feature>
<evidence type="ECO:0000256" key="2">
    <source>
        <dbReference type="SAM" id="MobiDB-lite"/>
    </source>
</evidence>